<evidence type="ECO:0000313" key="11">
    <source>
        <dbReference type="EMBL" id="HIU93844.1"/>
    </source>
</evidence>
<evidence type="ECO:0000256" key="3">
    <source>
        <dbReference type="ARBA" id="ARBA00022723"/>
    </source>
</evidence>
<keyword evidence="7" id="KW-0067">ATP-binding</keyword>
<dbReference type="GO" id="GO:0000287">
    <property type="term" value="F:magnesium ion binding"/>
    <property type="evidence" value="ECO:0007669"/>
    <property type="project" value="InterPro"/>
</dbReference>
<evidence type="ECO:0000256" key="7">
    <source>
        <dbReference type="ARBA" id="ARBA00022840"/>
    </source>
</evidence>
<dbReference type="InterPro" id="IPR029099">
    <property type="entry name" value="Pribosyltran_N"/>
</dbReference>
<gene>
    <name evidence="11" type="ORF">IAD24_01675</name>
</gene>
<comment type="caution">
    <text evidence="11">The sequence shown here is derived from an EMBL/GenBank/DDBJ whole genome shotgun (WGS) entry which is preliminary data.</text>
</comment>
<evidence type="ECO:0000256" key="4">
    <source>
        <dbReference type="ARBA" id="ARBA00022727"/>
    </source>
</evidence>
<dbReference type="Gene3D" id="3.40.50.2020">
    <property type="match status" value="2"/>
</dbReference>
<evidence type="ECO:0000256" key="6">
    <source>
        <dbReference type="ARBA" id="ARBA00022777"/>
    </source>
</evidence>
<dbReference type="Proteomes" id="UP000824128">
    <property type="component" value="Unassembled WGS sequence"/>
</dbReference>
<evidence type="ECO:0000256" key="9">
    <source>
        <dbReference type="ARBA" id="ARBA00049535"/>
    </source>
</evidence>
<dbReference type="GO" id="GO:0004749">
    <property type="term" value="F:ribose phosphate diphosphokinase activity"/>
    <property type="evidence" value="ECO:0007669"/>
    <property type="project" value="UniProtKB-EC"/>
</dbReference>
<evidence type="ECO:0000256" key="8">
    <source>
        <dbReference type="ARBA" id="ARBA00022842"/>
    </source>
</evidence>
<dbReference type="Pfam" id="PF13793">
    <property type="entry name" value="Pribosyltran_N"/>
    <property type="match status" value="1"/>
</dbReference>
<dbReference type="GO" id="GO:0016301">
    <property type="term" value="F:kinase activity"/>
    <property type="evidence" value="ECO:0007669"/>
    <property type="project" value="UniProtKB-KW"/>
</dbReference>
<dbReference type="NCBIfam" id="NF002320">
    <property type="entry name" value="PRK01259.1"/>
    <property type="match status" value="1"/>
</dbReference>
<dbReference type="GO" id="GO:0002189">
    <property type="term" value="C:ribose phosphate diphosphokinase complex"/>
    <property type="evidence" value="ECO:0007669"/>
    <property type="project" value="TreeGrafter"/>
</dbReference>
<dbReference type="GO" id="GO:0009156">
    <property type="term" value="P:ribonucleoside monophosphate biosynthetic process"/>
    <property type="evidence" value="ECO:0007669"/>
    <property type="project" value="InterPro"/>
</dbReference>
<keyword evidence="6" id="KW-0418">Kinase</keyword>
<protein>
    <recommendedName>
        <fullName evidence="1">ribose-phosphate diphosphokinase</fullName>
        <ecNumber evidence="1">2.7.6.1</ecNumber>
    </recommendedName>
</protein>
<comment type="catalytic activity">
    <reaction evidence="9">
        <text>D-ribose 5-phosphate + ATP = 5-phospho-alpha-D-ribose 1-diphosphate + AMP + H(+)</text>
        <dbReference type="Rhea" id="RHEA:15609"/>
        <dbReference type="ChEBI" id="CHEBI:15378"/>
        <dbReference type="ChEBI" id="CHEBI:30616"/>
        <dbReference type="ChEBI" id="CHEBI:58017"/>
        <dbReference type="ChEBI" id="CHEBI:78346"/>
        <dbReference type="ChEBI" id="CHEBI:456215"/>
        <dbReference type="EC" id="2.7.6.1"/>
    </reaction>
</comment>
<keyword evidence="3" id="KW-0479">Metal-binding</keyword>
<evidence type="ECO:0000259" key="10">
    <source>
        <dbReference type="Pfam" id="PF13793"/>
    </source>
</evidence>
<keyword evidence="8" id="KW-0460">Magnesium</keyword>
<evidence type="ECO:0000256" key="1">
    <source>
        <dbReference type="ARBA" id="ARBA00013247"/>
    </source>
</evidence>
<dbReference type="SMART" id="SM01400">
    <property type="entry name" value="Pribosyltran_N"/>
    <property type="match status" value="1"/>
</dbReference>
<keyword evidence="4" id="KW-0545">Nucleotide biosynthesis</keyword>
<dbReference type="GO" id="GO:0006164">
    <property type="term" value="P:purine nucleotide biosynthetic process"/>
    <property type="evidence" value="ECO:0007669"/>
    <property type="project" value="TreeGrafter"/>
</dbReference>
<evidence type="ECO:0000256" key="2">
    <source>
        <dbReference type="ARBA" id="ARBA00022679"/>
    </source>
</evidence>
<dbReference type="PROSITE" id="PS00114">
    <property type="entry name" value="PRPP_SYNTHASE"/>
    <property type="match status" value="1"/>
</dbReference>
<dbReference type="FunFam" id="3.40.50.2020:FF:000007">
    <property type="entry name" value="Ribose-phosphate pyrophosphokinase"/>
    <property type="match status" value="1"/>
</dbReference>
<dbReference type="Pfam" id="PF14572">
    <property type="entry name" value="Pribosyl_synth"/>
    <property type="match status" value="1"/>
</dbReference>
<proteinExistence type="predicted"/>
<dbReference type="NCBIfam" id="TIGR01251">
    <property type="entry name" value="ribP_PPkin"/>
    <property type="match status" value="1"/>
</dbReference>
<organism evidence="11 12">
    <name type="scientific">Candidatus Aphodomorpha intestinavium</name>
    <dbReference type="NCBI Taxonomy" id="2840672"/>
    <lineage>
        <taxon>Bacteria</taxon>
        <taxon>Bacillati</taxon>
        <taxon>Bacillota</taxon>
        <taxon>Clostridia</taxon>
        <taxon>Eubacteriales</taxon>
        <taxon>Candidatus Aphodomorpha</taxon>
    </lineage>
</organism>
<evidence type="ECO:0000256" key="5">
    <source>
        <dbReference type="ARBA" id="ARBA00022741"/>
    </source>
</evidence>
<dbReference type="InterPro" id="IPR000836">
    <property type="entry name" value="PRTase_dom"/>
</dbReference>
<dbReference type="GO" id="GO:0005524">
    <property type="term" value="F:ATP binding"/>
    <property type="evidence" value="ECO:0007669"/>
    <property type="project" value="UniProtKB-KW"/>
</dbReference>
<dbReference type="InterPro" id="IPR000842">
    <property type="entry name" value="PRib_PP_synth_CS"/>
</dbReference>
<dbReference type="GO" id="GO:0005737">
    <property type="term" value="C:cytoplasm"/>
    <property type="evidence" value="ECO:0007669"/>
    <property type="project" value="TreeGrafter"/>
</dbReference>
<keyword evidence="5" id="KW-0547">Nucleotide-binding</keyword>
<sequence length="339" mass="37286">MYTGAGIIKIFAGRTGQPFARKMCAYLGTQLGDATTIKFSEGNIFVRVNESIRDKDVYIVQPIGHEPNDEFTELLFWIDAFKRASANSVTAIIPYFSYAKGDKKDEPRVSIRARVCADCIEAVGVDRVVTMDLHAPQVQGFFKKPVDHLYAKPLLCEYIRRQGIVDENLVVVSPDAGSAKRAREFATELGCPVAIGDKTRYGHDENAKVLEIIGEVEGRNCLVVDDFSISGGTLVDVAFGLKNKGAGHIYAALSHNVLSAKGLEKIEQSPIEMLVATDTLECPDAHLSTKLRTISAAPMFAQAVKIIHDRAPISNMFEQGVSKRLLDMSFMDQEQQSLL</sequence>
<dbReference type="AlphaFoldDB" id="A0A9D1N329"/>
<reference evidence="11" key="2">
    <citation type="journal article" date="2021" name="PeerJ">
        <title>Extensive microbial diversity within the chicken gut microbiome revealed by metagenomics and culture.</title>
        <authorList>
            <person name="Gilroy R."/>
            <person name="Ravi A."/>
            <person name="Getino M."/>
            <person name="Pursley I."/>
            <person name="Horton D.L."/>
            <person name="Alikhan N.F."/>
            <person name="Baker D."/>
            <person name="Gharbi K."/>
            <person name="Hall N."/>
            <person name="Watson M."/>
            <person name="Adriaenssens E.M."/>
            <person name="Foster-Nyarko E."/>
            <person name="Jarju S."/>
            <person name="Secka A."/>
            <person name="Antonio M."/>
            <person name="Oren A."/>
            <person name="Chaudhuri R.R."/>
            <person name="La Ragione R."/>
            <person name="Hildebrand F."/>
            <person name="Pallen M.J."/>
        </authorList>
    </citation>
    <scope>NUCLEOTIDE SEQUENCE</scope>
    <source>
        <strain evidence="11">ChiGjej2B2-16831</strain>
    </source>
</reference>
<dbReference type="InterPro" id="IPR005946">
    <property type="entry name" value="Rib-P_diPkinase"/>
</dbReference>
<accession>A0A9D1N329</accession>
<dbReference type="EC" id="2.7.6.1" evidence="1"/>
<dbReference type="GO" id="GO:0006015">
    <property type="term" value="P:5-phosphoribose 1-diphosphate biosynthetic process"/>
    <property type="evidence" value="ECO:0007669"/>
    <property type="project" value="TreeGrafter"/>
</dbReference>
<dbReference type="PANTHER" id="PTHR10210">
    <property type="entry name" value="RIBOSE-PHOSPHATE DIPHOSPHOKINASE FAMILY MEMBER"/>
    <property type="match status" value="1"/>
</dbReference>
<name>A0A9D1N329_9FIRM</name>
<dbReference type="SUPFAM" id="SSF53271">
    <property type="entry name" value="PRTase-like"/>
    <property type="match status" value="2"/>
</dbReference>
<feature type="domain" description="Ribose-phosphate pyrophosphokinase N-terminal" evidence="10">
    <location>
        <begin position="8"/>
        <end position="124"/>
    </location>
</feature>
<dbReference type="EMBL" id="DVNZ01000055">
    <property type="protein sequence ID" value="HIU93844.1"/>
    <property type="molecule type" value="Genomic_DNA"/>
</dbReference>
<dbReference type="InterPro" id="IPR029057">
    <property type="entry name" value="PRTase-like"/>
</dbReference>
<dbReference type="PANTHER" id="PTHR10210:SF32">
    <property type="entry name" value="RIBOSE-PHOSPHATE PYROPHOSPHOKINASE 2"/>
    <property type="match status" value="1"/>
</dbReference>
<reference evidence="11" key="1">
    <citation type="submission" date="2020-10" db="EMBL/GenBank/DDBJ databases">
        <authorList>
            <person name="Gilroy R."/>
        </authorList>
    </citation>
    <scope>NUCLEOTIDE SEQUENCE</scope>
    <source>
        <strain evidence="11">ChiGjej2B2-16831</strain>
    </source>
</reference>
<dbReference type="CDD" id="cd06223">
    <property type="entry name" value="PRTases_typeI"/>
    <property type="match status" value="1"/>
</dbReference>
<evidence type="ECO:0000313" key="12">
    <source>
        <dbReference type="Proteomes" id="UP000824128"/>
    </source>
</evidence>
<keyword evidence="2 11" id="KW-0808">Transferase</keyword>